<evidence type="ECO:0000313" key="2">
    <source>
        <dbReference type="EMBL" id="MED6108535.1"/>
    </source>
</evidence>
<evidence type="ECO:0000256" key="1">
    <source>
        <dbReference type="SAM" id="Coils"/>
    </source>
</evidence>
<sequence>MVEGLDHLPVFLLGMIRETVHWLATGPGRVFQIQVQALESTQSSFTLQCLEDFLQVVQVNEPELEVWPSPEKAKEVISKFKEKPKLEQNKRMLNQETLLKKRIQKAEDQLKKQRDENRQKEMRNLMFKFLSTGGISDNNVSLIDLSDLSRLIDQTIKEINLKIEKTQGQDEVEETQTKP</sequence>
<proteinExistence type="predicted"/>
<dbReference type="EMBL" id="JASCZI010000091">
    <property type="protein sequence ID" value="MED6108535.1"/>
    <property type="molecule type" value="Genomic_DNA"/>
</dbReference>
<gene>
    <name evidence="2" type="ORF">PIB30_025015</name>
</gene>
<accession>A0ABU6Q9F1</accession>
<dbReference type="Proteomes" id="UP001341840">
    <property type="component" value="Unassembled WGS sequence"/>
</dbReference>
<organism evidence="2 3">
    <name type="scientific">Stylosanthes scabra</name>
    <dbReference type="NCBI Taxonomy" id="79078"/>
    <lineage>
        <taxon>Eukaryota</taxon>
        <taxon>Viridiplantae</taxon>
        <taxon>Streptophyta</taxon>
        <taxon>Embryophyta</taxon>
        <taxon>Tracheophyta</taxon>
        <taxon>Spermatophyta</taxon>
        <taxon>Magnoliopsida</taxon>
        <taxon>eudicotyledons</taxon>
        <taxon>Gunneridae</taxon>
        <taxon>Pentapetalae</taxon>
        <taxon>rosids</taxon>
        <taxon>fabids</taxon>
        <taxon>Fabales</taxon>
        <taxon>Fabaceae</taxon>
        <taxon>Papilionoideae</taxon>
        <taxon>50 kb inversion clade</taxon>
        <taxon>dalbergioids sensu lato</taxon>
        <taxon>Dalbergieae</taxon>
        <taxon>Pterocarpus clade</taxon>
        <taxon>Stylosanthes</taxon>
    </lineage>
</organism>
<evidence type="ECO:0000313" key="3">
    <source>
        <dbReference type="Proteomes" id="UP001341840"/>
    </source>
</evidence>
<name>A0ABU6Q9F1_9FABA</name>
<keyword evidence="1" id="KW-0175">Coiled coil</keyword>
<reference evidence="2 3" key="1">
    <citation type="journal article" date="2023" name="Plants (Basel)">
        <title>Bridging the Gap: Combining Genomics and Transcriptomics Approaches to Understand Stylosanthes scabra, an Orphan Legume from the Brazilian Caatinga.</title>
        <authorList>
            <person name="Ferreira-Neto J.R.C."/>
            <person name="da Silva M.D."/>
            <person name="Binneck E."/>
            <person name="de Melo N.F."/>
            <person name="da Silva R.H."/>
            <person name="de Melo A.L.T.M."/>
            <person name="Pandolfi V."/>
            <person name="Bustamante F.O."/>
            <person name="Brasileiro-Vidal A.C."/>
            <person name="Benko-Iseppon A.M."/>
        </authorList>
    </citation>
    <scope>NUCLEOTIDE SEQUENCE [LARGE SCALE GENOMIC DNA]</scope>
    <source>
        <tissue evidence="2">Leaves</tissue>
    </source>
</reference>
<feature type="coiled-coil region" evidence="1">
    <location>
        <begin position="89"/>
        <end position="123"/>
    </location>
</feature>
<comment type="caution">
    <text evidence="2">The sequence shown here is derived from an EMBL/GenBank/DDBJ whole genome shotgun (WGS) entry which is preliminary data.</text>
</comment>
<protein>
    <submittedName>
        <fullName evidence="2">Uncharacterized protein</fullName>
    </submittedName>
</protein>
<keyword evidence="3" id="KW-1185">Reference proteome</keyword>